<dbReference type="EMBL" id="JABXBU010002228">
    <property type="protein sequence ID" value="KAF8771271.1"/>
    <property type="molecule type" value="Genomic_DNA"/>
</dbReference>
<reference evidence="3" key="2">
    <citation type="submission" date="2020-06" db="EMBL/GenBank/DDBJ databases">
        <authorList>
            <person name="Sheffer M."/>
        </authorList>
    </citation>
    <scope>NUCLEOTIDE SEQUENCE</scope>
</reference>
<dbReference type="PROSITE" id="PS50097">
    <property type="entry name" value="BTB"/>
    <property type="match status" value="1"/>
</dbReference>
<dbReference type="Pfam" id="PF00651">
    <property type="entry name" value="BTB"/>
    <property type="match status" value="1"/>
</dbReference>
<reference evidence="3" key="1">
    <citation type="journal article" date="2020" name="bioRxiv">
        <title>Chromosome-level reference genome of the European wasp spider Argiope bruennichi: a resource for studies on range expansion and evolutionary adaptation.</title>
        <authorList>
            <person name="Sheffer M.M."/>
            <person name="Hoppe A."/>
            <person name="Krehenwinkel H."/>
            <person name="Uhl G."/>
            <person name="Kuss A.W."/>
            <person name="Jensen L."/>
            <person name="Jensen C."/>
            <person name="Gillespie R.G."/>
            <person name="Hoff K.J."/>
            <person name="Prost S."/>
        </authorList>
    </citation>
    <scope>NUCLEOTIDE SEQUENCE</scope>
</reference>
<feature type="domain" description="BTB" evidence="1">
    <location>
        <begin position="342"/>
        <end position="406"/>
    </location>
</feature>
<organism evidence="3 4">
    <name type="scientific">Argiope bruennichi</name>
    <name type="common">Wasp spider</name>
    <name type="synonym">Aranea bruennichi</name>
    <dbReference type="NCBI Taxonomy" id="94029"/>
    <lineage>
        <taxon>Eukaryota</taxon>
        <taxon>Metazoa</taxon>
        <taxon>Ecdysozoa</taxon>
        <taxon>Arthropoda</taxon>
        <taxon>Chelicerata</taxon>
        <taxon>Arachnida</taxon>
        <taxon>Araneae</taxon>
        <taxon>Araneomorphae</taxon>
        <taxon>Entelegynae</taxon>
        <taxon>Araneoidea</taxon>
        <taxon>Araneidae</taxon>
        <taxon>Argiope</taxon>
    </lineage>
</organism>
<dbReference type="InterPro" id="IPR011333">
    <property type="entry name" value="SKP1/BTB/POZ_sf"/>
</dbReference>
<dbReference type="CDD" id="cd18186">
    <property type="entry name" value="BTB_POZ_ZBTB_KLHL-like"/>
    <property type="match status" value="1"/>
</dbReference>
<proteinExistence type="predicted"/>
<dbReference type="PROSITE" id="PS50144">
    <property type="entry name" value="MATH"/>
    <property type="match status" value="1"/>
</dbReference>
<protein>
    <submittedName>
        <fullName evidence="3">Speckle-type POZ protein B like protein</fullName>
    </submittedName>
</protein>
<evidence type="ECO:0000313" key="3">
    <source>
        <dbReference type="EMBL" id="KAF8771271.1"/>
    </source>
</evidence>
<dbReference type="AlphaFoldDB" id="A0A8T0EEH4"/>
<dbReference type="Gene3D" id="2.60.210.10">
    <property type="entry name" value="Apoptosis, Tumor Necrosis Factor Receptor Associated Protein 2, Chain A"/>
    <property type="match status" value="1"/>
</dbReference>
<gene>
    <name evidence="3" type="ORF">HNY73_018710</name>
</gene>
<dbReference type="Gene3D" id="1.25.40.420">
    <property type="match status" value="1"/>
</dbReference>
<sequence length="502" mass="57946">MADEMALKGKCFSITWKIENMTGCYQKFDNEISSPTFTVNTLDKTVWWLAVTPRGEIDSIDYISLYLYRDIDKTDTTIDVKFEFALIGKDGSVLVSDVTDYAFPENAGYGFPTFARIEKIFNTKRSLYVPQDTLTVRCRIWKNGEGMSENGQCLARTRFEVEKRSFLWSLKNFSTIELDKKCKYSIKSNMNKNSVMDIEMFETEGENSNKIIRCVLSPQDEKIKYCTLRLSLVNESGNKIESNRQEFWYSKKDKSAEFTFFFTKKILMDNKQLFLPRDILTLHWEFVFSRGIALEEIEEIQYGCISPEAKHSDDNRMNKDKILPAVSFNDTIKSFYEEKFLCDVELKTSTSAFPAHKVILSASSSVFEAKLLNEDEEKESDYIEIEDLEDDVVKQMLGYIYTSNVEDLTWESASKLYEAGNKYAIVDLKSLCSSYVKDNLSPCNASEALLLAHNYGDKGMKEAVMDYIIEHGKEMKNTEWRLLMNSNGKLAAEALYRLFCEE</sequence>
<dbReference type="InterPro" id="IPR008974">
    <property type="entry name" value="TRAF-like"/>
</dbReference>
<dbReference type="SMART" id="SM00225">
    <property type="entry name" value="BTB"/>
    <property type="match status" value="1"/>
</dbReference>
<accession>A0A8T0EEH4</accession>
<comment type="caution">
    <text evidence="3">The sequence shown here is derived from an EMBL/GenBank/DDBJ whole genome shotgun (WGS) entry which is preliminary data.</text>
</comment>
<dbReference type="SUPFAM" id="SSF54695">
    <property type="entry name" value="POZ domain"/>
    <property type="match status" value="1"/>
</dbReference>
<dbReference type="CDD" id="cd00121">
    <property type="entry name" value="MATH"/>
    <property type="match status" value="1"/>
</dbReference>
<dbReference type="InterPro" id="IPR000210">
    <property type="entry name" value="BTB/POZ_dom"/>
</dbReference>
<dbReference type="PANTHER" id="PTHR24413">
    <property type="entry name" value="SPECKLE-TYPE POZ PROTEIN"/>
    <property type="match status" value="1"/>
</dbReference>
<name>A0A8T0EEH4_ARGBR</name>
<keyword evidence="4" id="KW-1185">Reference proteome</keyword>
<evidence type="ECO:0000313" key="4">
    <source>
        <dbReference type="Proteomes" id="UP000807504"/>
    </source>
</evidence>
<evidence type="ECO:0000259" key="2">
    <source>
        <dbReference type="PROSITE" id="PS50144"/>
    </source>
</evidence>
<feature type="domain" description="MATH" evidence="2">
    <location>
        <begin position="11"/>
        <end position="140"/>
    </location>
</feature>
<dbReference type="Proteomes" id="UP000807504">
    <property type="component" value="Unassembled WGS sequence"/>
</dbReference>
<dbReference type="SUPFAM" id="SSF49599">
    <property type="entry name" value="TRAF domain-like"/>
    <property type="match status" value="1"/>
</dbReference>
<dbReference type="Gene3D" id="3.30.710.10">
    <property type="entry name" value="Potassium Channel Kv1.1, Chain A"/>
    <property type="match status" value="1"/>
</dbReference>
<dbReference type="InterPro" id="IPR002083">
    <property type="entry name" value="MATH/TRAF_dom"/>
</dbReference>
<dbReference type="GO" id="GO:0030163">
    <property type="term" value="P:protein catabolic process"/>
    <property type="evidence" value="ECO:0007669"/>
    <property type="project" value="UniProtKB-ARBA"/>
</dbReference>
<evidence type="ECO:0000259" key="1">
    <source>
        <dbReference type="PROSITE" id="PS50097"/>
    </source>
</evidence>